<evidence type="ECO:0000259" key="10">
    <source>
        <dbReference type="PROSITE" id="PS50860"/>
    </source>
</evidence>
<keyword evidence="3 9" id="KW-0436">Ligase</keyword>
<feature type="binding site" evidence="9">
    <location>
        <position position="581"/>
    </location>
    <ligand>
        <name>Zn(2+)</name>
        <dbReference type="ChEBI" id="CHEBI:29105"/>
    </ligand>
</feature>
<dbReference type="GO" id="GO:0005524">
    <property type="term" value="F:ATP binding"/>
    <property type="evidence" value="ECO:0007669"/>
    <property type="project" value="UniProtKB-UniRule"/>
</dbReference>
<comment type="similarity">
    <text evidence="1 9">Belongs to the class-II aminoacyl-tRNA synthetase family.</text>
</comment>
<dbReference type="GO" id="GO:0002161">
    <property type="term" value="F:aminoacyl-tRNA deacylase activity"/>
    <property type="evidence" value="ECO:0007669"/>
    <property type="project" value="TreeGrafter"/>
</dbReference>
<keyword evidence="6 9" id="KW-0694">RNA-binding</keyword>
<dbReference type="PANTHER" id="PTHR11777">
    <property type="entry name" value="ALANYL-TRNA SYNTHETASE"/>
    <property type="match status" value="1"/>
</dbReference>
<keyword evidence="9" id="KW-0963">Cytoplasm</keyword>
<feature type="binding site" evidence="9">
    <location>
        <position position="475"/>
    </location>
    <ligand>
        <name>Zn(2+)</name>
        <dbReference type="ChEBI" id="CHEBI:29105"/>
    </ligand>
</feature>
<proteinExistence type="inferred from homology"/>
<dbReference type="Gene3D" id="3.30.930.10">
    <property type="entry name" value="Bira Bifunctional Protein, Domain 2"/>
    <property type="match status" value="1"/>
</dbReference>
<dbReference type="SUPFAM" id="SSF55186">
    <property type="entry name" value="ThrRS/AlaRS common domain"/>
    <property type="match status" value="1"/>
</dbReference>
<dbReference type="InterPro" id="IPR023033">
    <property type="entry name" value="Ala_tRNA_ligase_euk/bac"/>
</dbReference>
<keyword evidence="4 9" id="KW-0547">Nucleotide-binding</keyword>
<comment type="domain">
    <text evidence="9">Consists of three domains; the N-terminal catalytic domain, the editing domain and the C-terminal C-Ala domain. The editing domain removes incorrectly charged amino acids, while the C-Ala domain, along with tRNA(Ala), serves as a bridge to cooperatively bring together the editing and aminoacylation centers thus stimulating deacylation of misacylated tRNAs.</text>
</comment>
<dbReference type="InterPro" id="IPR018163">
    <property type="entry name" value="Thr/Ala-tRNA-synth_IIc_edit"/>
</dbReference>
<dbReference type="InterPro" id="IPR018162">
    <property type="entry name" value="Ala-tRNA-ligase_IIc_anticod-bd"/>
</dbReference>
<dbReference type="SMART" id="SM00863">
    <property type="entry name" value="tRNA_SAD"/>
    <property type="match status" value="1"/>
</dbReference>
<gene>
    <name evidence="9" type="primary">alaS</name>
    <name evidence="11" type="ORF">UU43_C0004G0051</name>
</gene>
<dbReference type="Proteomes" id="UP000034190">
    <property type="component" value="Unassembled WGS sequence"/>
</dbReference>
<evidence type="ECO:0000256" key="5">
    <source>
        <dbReference type="ARBA" id="ARBA00022840"/>
    </source>
</evidence>
<comment type="catalytic activity">
    <reaction evidence="9">
        <text>tRNA(Ala) + L-alanine + ATP = L-alanyl-tRNA(Ala) + AMP + diphosphate</text>
        <dbReference type="Rhea" id="RHEA:12540"/>
        <dbReference type="Rhea" id="RHEA-COMP:9657"/>
        <dbReference type="Rhea" id="RHEA-COMP:9923"/>
        <dbReference type="ChEBI" id="CHEBI:30616"/>
        <dbReference type="ChEBI" id="CHEBI:33019"/>
        <dbReference type="ChEBI" id="CHEBI:57972"/>
        <dbReference type="ChEBI" id="CHEBI:78442"/>
        <dbReference type="ChEBI" id="CHEBI:78497"/>
        <dbReference type="ChEBI" id="CHEBI:456215"/>
        <dbReference type="EC" id="6.1.1.7"/>
    </reaction>
</comment>
<evidence type="ECO:0000256" key="1">
    <source>
        <dbReference type="ARBA" id="ARBA00008226"/>
    </source>
</evidence>
<dbReference type="EMBL" id="LCAP01000004">
    <property type="protein sequence ID" value="KKR91603.1"/>
    <property type="molecule type" value="Genomic_DNA"/>
</dbReference>
<keyword evidence="9" id="KW-0479">Metal-binding</keyword>
<dbReference type="SUPFAM" id="SSF55681">
    <property type="entry name" value="Class II aaRS and biotin synthetases"/>
    <property type="match status" value="1"/>
</dbReference>
<keyword evidence="8 9" id="KW-0030">Aminoacyl-tRNA synthetase</keyword>
<evidence type="ECO:0000256" key="2">
    <source>
        <dbReference type="ARBA" id="ARBA00022555"/>
    </source>
</evidence>
<comment type="cofactor">
    <cofactor evidence="9">
        <name>Zn(2+)</name>
        <dbReference type="ChEBI" id="CHEBI:29105"/>
    </cofactor>
    <text evidence="9">Binds 1 zinc ion per subunit.</text>
</comment>
<reference evidence="11 12" key="1">
    <citation type="journal article" date="2015" name="Nature">
        <title>rRNA introns, odd ribosomes, and small enigmatic genomes across a large radiation of phyla.</title>
        <authorList>
            <person name="Brown C.T."/>
            <person name="Hug L.A."/>
            <person name="Thomas B.C."/>
            <person name="Sharon I."/>
            <person name="Castelle C.J."/>
            <person name="Singh A."/>
            <person name="Wilkins M.J."/>
            <person name="Williams K.H."/>
            <person name="Banfield J.F."/>
        </authorList>
    </citation>
    <scope>NUCLEOTIDE SEQUENCE [LARGE SCALE GENOMIC DNA]</scope>
</reference>
<dbReference type="EC" id="6.1.1.7" evidence="9"/>
<keyword evidence="9" id="KW-0862">Zinc</keyword>
<dbReference type="InterPro" id="IPR012947">
    <property type="entry name" value="tRNA_SAD"/>
</dbReference>
<dbReference type="GO" id="GO:0000049">
    <property type="term" value="F:tRNA binding"/>
    <property type="evidence" value="ECO:0007669"/>
    <property type="project" value="UniProtKB-KW"/>
</dbReference>
<dbReference type="GO" id="GO:0006419">
    <property type="term" value="P:alanyl-tRNA aminoacylation"/>
    <property type="evidence" value="ECO:0007669"/>
    <property type="project" value="UniProtKB-UniRule"/>
</dbReference>
<comment type="function">
    <text evidence="9">Catalyzes the attachment of alanine to tRNA(Ala) in a two-step reaction: alanine is first activated by ATP to form Ala-AMP and then transferred to the acceptor end of tRNA(Ala). Also edits incorrectly charged Ser-tRNA(Ala) and Gly-tRNA(Ala) via its editing domain.</text>
</comment>
<dbReference type="PATRIC" id="fig|1618635.3.peg.349"/>
<feature type="domain" description="Alanyl-transfer RNA synthetases family profile" evidence="10">
    <location>
        <begin position="5"/>
        <end position="617"/>
    </location>
</feature>
<dbReference type="InterPro" id="IPR002318">
    <property type="entry name" value="Ala-tRNA-lgiase_IIc"/>
</dbReference>
<evidence type="ECO:0000313" key="11">
    <source>
        <dbReference type="EMBL" id="KKR91603.1"/>
    </source>
</evidence>
<evidence type="ECO:0000313" key="12">
    <source>
        <dbReference type="Proteomes" id="UP000034190"/>
    </source>
</evidence>
<evidence type="ECO:0000256" key="6">
    <source>
        <dbReference type="ARBA" id="ARBA00022884"/>
    </source>
</evidence>
<sequence length="617" mass="69661">MKEVLTTAKLRRMYLDFFKEKGHAIIPSASVVPENDPTVLFTTAGMHPLVPYLLGEKHPQGTRLADVQKCIRTGDIDDVGDSTHLTFFEMLGNWSLGDYFKQEAISWSWEFLTGAEWLAIDPNRLYVTVFEGDEEIPKDTESIKLWQEKFSSAGIDAREGERIFALGRDDNWWGPAGETGPCGPDTEMFFETRSTACGSDCRPGCRCGRFVEIWNDVFMEYNKNEEGAYIPMKNKNVDTGMGVERTVAVLNGYKTVYEIDALAPVIVALLRLLEKNNDMTFDPLWQERYDPSVVKSVRIIADHIRASVLILGDPRGVTPSNEGQGYVLRRLIRRAIRHARIVSIEGSYLSDAVSAIISQFQNVYPELERNRDKIMSELVIERQKFESVLDRGIQRMASIINKKRELSGKEIFELYTTYGFPLEMVKELAEESGIALDETGFEEEFKKHQELSRSGAEGAFKGGLADHSAKVKRYHTATHLLHQALRDVLGDHVAQKGSNITQERLRFDFSHPNKMTPEQIVQVEKIVNEKIKQDLAVHFHEMTVEEAKKYGARGLFEERYGDTVKVYSVGSGADAYSKEICGGPHVEHTAELAGTFKIIKEESVSAGIRRIKAVIES</sequence>
<feature type="binding site" evidence="9">
    <location>
        <position position="585"/>
    </location>
    <ligand>
        <name>Zn(2+)</name>
        <dbReference type="ChEBI" id="CHEBI:29105"/>
    </ligand>
</feature>
<dbReference type="Gene3D" id="3.30.54.20">
    <property type="match status" value="1"/>
</dbReference>
<dbReference type="HAMAP" id="MF_00036_B">
    <property type="entry name" value="Ala_tRNA_synth_B"/>
    <property type="match status" value="1"/>
</dbReference>
<dbReference type="InterPro" id="IPR018165">
    <property type="entry name" value="Ala-tRNA-synth_IIc_core"/>
</dbReference>
<dbReference type="PROSITE" id="PS50860">
    <property type="entry name" value="AA_TRNA_LIGASE_II_ALA"/>
    <property type="match status" value="1"/>
</dbReference>
<dbReference type="Pfam" id="PF07973">
    <property type="entry name" value="tRNA_SAD"/>
    <property type="match status" value="1"/>
</dbReference>
<keyword evidence="5 9" id="KW-0067">ATP-binding</keyword>
<comment type="subcellular location">
    <subcellularLocation>
        <location evidence="9">Cytoplasm</location>
    </subcellularLocation>
</comment>
<dbReference type="Pfam" id="PF01411">
    <property type="entry name" value="tRNA-synt_2c"/>
    <property type="match status" value="1"/>
</dbReference>
<dbReference type="InterPro" id="IPR045864">
    <property type="entry name" value="aa-tRNA-synth_II/BPL/LPL"/>
</dbReference>
<evidence type="ECO:0000256" key="9">
    <source>
        <dbReference type="HAMAP-Rule" id="MF_00036"/>
    </source>
</evidence>
<dbReference type="AlphaFoldDB" id="A0A0G0USB4"/>
<dbReference type="NCBIfam" id="NF002436">
    <property type="entry name" value="PRK01584.1"/>
    <property type="match status" value="1"/>
</dbReference>
<organism evidence="11 12">
    <name type="scientific">Candidatus Falkowbacteria bacterium GW2011_GWA2_41_14</name>
    <dbReference type="NCBI Taxonomy" id="1618635"/>
    <lineage>
        <taxon>Bacteria</taxon>
        <taxon>Candidatus Falkowiibacteriota</taxon>
    </lineage>
</organism>
<dbReference type="SUPFAM" id="SSF101353">
    <property type="entry name" value="Putative anticodon-binding domain of alanyl-tRNA synthetase (AlaRS)"/>
    <property type="match status" value="1"/>
</dbReference>
<keyword evidence="7 9" id="KW-0648">Protein biosynthesis</keyword>
<dbReference type="GO" id="GO:0004813">
    <property type="term" value="F:alanine-tRNA ligase activity"/>
    <property type="evidence" value="ECO:0007669"/>
    <property type="project" value="UniProtKB-UniRule"/>
</dbReference>
<dbReference type="PRINTS" id="PR00980">
    <property type="entry name" value="TRNASYNTHALA"/>
</dbReference>
<dbReference type="Gene3D" id="3.30.980.10">
    <property type="entry name" value="Threonyl-trna Synthetase, Chain A, domain 2"/>
    <property type="match status" value="1"/>
</dbReference>
<comment type="caution">
    <text evidence="11">The sequence shown here is derived from an EMBL/GenBank/DDBJ whole genome shotgun (WGS) entry which is preliminary data.</text>
</comment>
<evidence type="ECO:0000256" key="3">
    <source>
        <dbReference type="ARBA" id="ARBA00022598"/>
    </source>
</evidence>
<evidence type="ECO:0000256" key="4">
    <source>
        <dbReference type="ARBA" id="ARBA00022741"/>
    </source>
</evidence>
<protein>
    <recommendedName>
        <fullName evidence="9">Alanine--tRNA ligase</fullName>
        <ecNumber evidence="9">6.1.1.7</ecNumber>
    </recommendedName>
    <alternativeName>
        <fullName evidence="9">Alanyl-tRNA synthetase</fullName>
        <shortName evidence="9">AlaRS</shortName>
    </alternativeName>
</protein>
<dbReference type="GO" id="GO:0008270">
    <property type="term" value="F:zinc ion binding"/>
    <property type="evidence" value="ECO:0007669"/>
    <property type="project" value="UniProtKB-UniRule"/>
</dbReference>
<accession>A0A0G0USB4</accession>
<dbReference type="FunFam" id="3.30.980.10:FF:000004">
    <property type="entry name" value="Alanine--tRNA ligase, cytoplasmic"/>
    <property type="match status" value="1"/>
</dbReference>
<evidence type="ECO:0000256" key="7">
    <source>
        <dbReference type="ARBA" id="ARBA00022917"/>
    </source>
</evidence>
<name>A0A0G0USB4_9BACT</name>
<evidence type="ECO:0000256" key="8">
    <source>
        <dbReference type="ARBA" id="ARBA00023146"/>
    </source>
</evidence>
<dbReference type="InterPro" id="IPR050058">
    <property type="entry name" value="Ala-tRNA_ligase"/>
</dbReference>
<dbReference type="PANTHER" id="PTHR11777:SF9">
    <property type="entry name" value="ALANINE--TRNA LIGASE, CYTOPLASMIC"/>
    <property type="match status" value="1"/>
</dbReference>
<dbReference type="CDD" id="cd00673">
    <property type="entry name" value="AlaRS_core"/>
    <property type="match status" value="1"/>
</dbReference>
<keyword evidence="2 9" id="KW-0820">tRNA-binding</keyword>
<feature type="binding site" evidence="9">
    <location>
        <position position="479"/>
    </location>
    <ligand>
        <name>Zn(2+)</name>
        <dbReference type="ChEBI" id="CHEBI:29105"/>
    </ligand>
</feature>
<dbReference type="GO" id="GO:0005829">
    <property type="term" value="C:cytosol"/>
    <property type="evidence" value="ECO:0007669"/>
    <property type="project" value="TreeGrafter"/>
</dbReference>
<dbReference type="InterPro" id="IPR018164">
    <property type="entry name" value="Ala-tRNA-synth_IIc_N"/>
</dbReference>